<dbReference type="EMBL" id="JALJEJ010000003">
    <property type="protein sequence ID" value="MCJ8209633.1"/>
    <property type="molecule type" value="Genomic_DNA"/>
</dbReference>
<dbReference type="AlphaFoldDB" id="A0A9X1X268"/>
<dbReference type="RefSeq" id="WP_245129467.1">
    <property type="nucleotide sequence ID" value="NZ_JALJEJ010000003.1"/>
</dbReference>
<dbReference type="PROSITE" id="PS51186">
    <property type="entry name" value="GNAT"/>
    <property type="match status" value="1"/>
</dbReference>
<reference evidence="2" key="1">
    <citation type="submission" date="2022-04" db="EMBL/GenBank/DDBJ databases">
        <title>Mucilaginibacter sp. RS28 isolated from freshwater.</title>
        <authorList>
            <person name="Ko S.-R."/>
        </authorList>
    </citation>
    <scope>NUCLEOTIDE SEQUENCE</scope>
    <source>
        <strain evidence="2">RS28</strain>
    </source>
</reference>
<evidence type="ECO:0000259" key="1">
    <source>
        <dbReference type="PROSITE" id="PS51186"/>
    </source>
</evidence>
<dbReference type="InterPro" id="IPR016181">
    <property type="entry name" value="Acyl_CoA_acyltransferase"/>
</dbReference>
<feature type="domain" description="N-acetyltransferase" evidence="1">
    <location>
        <begin position="4"/>
        <end position="165"/>
    </location>
</feature>
<dbReference type="GO" id="GO:0016747">
    <property type="term" value="F:acyltransferase activity, transferring groups other than amino-acyl groups"/>
    <property type="evidence" value="ECO:0007669"/>
    <property type="project" value="InterPro"/>
</dbReference>
<dbReference type="Pfam" id="PF00583">
    <property type="entry name" value="Acetyltransf_1"/>
    <property type="match status" value="1"/>
</dbReference>
<keyword evidence="3" id="KW-1185">Reference proteome</keyword>
<proteinExistence type="predicted"/>
<gene>
    <name evidence="2" type="ORF">MUY27_07920</name>
</gene>
<dbReference type="Proteomes" id="UP001139450">
    <property type="component" value="Unassembled WGS sequence"/>
</dbReference>
<accession>A0A9X1X268</accession>
<protein>
    <submittedName>
        <fullName evidence="2">GNAT family N-acetyltransferase</fullName>
    </submittedName>
</protein>
<dbReference type="InterPro" id="IPR000182">
    <property type="entry name" value="GNAT_dom"/>
</dbReference>
<sequence>MEAFSIRLFTPDELHRYKAIRLEALRLEPGVFGSKYQTESELPDEVWYSRTFNDFVAFWGLFNPDGELIGTTGIVVNREQPDEATFVGSYIKKEYRGIGLTRLLYRARLEWARQRALKKLLIGHRAGNVASKKAMIAHGFTYTHAEAKHWPDGQSEDMLHYQLLI</sequence>
<dbReference type="CDD" id="cd04301">
    <property type="entry name" value="NAT_SF"/>
    <property type="match status" value="1"/>
</dbReference>
<dbReference type="SUPFAM" id="SSF55729">
    <property type="entry name" value="Acyl-CoA N-acyltransferases (Nat)"/>
    <property type="match status" value="1"/>
</dbReference>
<evidence type="ECO:0000313" key="3">
    <source>
        <dbReference type="Proteomes" id="UP001139450"/>
    </source>
</evidence>
<evidence type="ECO:0000313" key="2">
    <source>
        <dbReference type="EMBL" id="MCJ8209633.1"/>
    </source>
</evidence>
<name>A0A9X1X268_9SPHI</name>
<comment type="caution">
    <text evidence="2">The sequence shown here is derived from an EMBL/GenBank/DDBJ whole genome shotgun (WGS) entry which is preliminary data.</text>
</comment>
<dbReference type="Gene3D" id="3.40.630.30">
    <property type="match status" value="1"/>
</dbReference>
<organism evidence="2 3">
    <name type="scientific">Mucilaginibacter straminoryzae</name>
    <dbReference type="NCBI Taxonomy" id="2932774"/>
    <lineage>
        <taxon>Bacteria</taxon>
        <taxon>Pseudomonadati</taxon>
        <taxon>Bacteroidota</taxon>
        <taxon>Sphingobacteriia</taxon>
        <taxon>Sphingobacteriales</taxon>
        <taxon>Sphingobacteriaceae</taxon>
        <taxon>Mucilaginibacter</taxon>
    </lineage>
</organism>